<protein>
    <submittedName>
        <fullName evidence="6">23S rRNA (Uracil(1939)-C(5))-methyltransferase RlmD</fullName>
        <ecNumber evidence="6">2.1.1.190</ecNumber>
    </submittedName>
</protein>
<sequence length="394" mass="42123">MTEASTIVRVAARGEGVTADGRHVPFAAPGDRVSENGAIEAGPHHLVPPCRHFPQCGGCQLQHLDDAAWRQFIVDRIAGGLAAHGLSAEIRSPVLSPPRTRRRATLHAESSGRIGFAVEKSHAIVDLAECHVLAPELFALVAPLRRLIHKLRPKRRLDIHLTLADQGVDVLINGVMPEGLAAAEAITAFAEANRLARMAFDEGYGPETRWEPDAVTITLGGVPVPLPPASFLQATSEGEAALVEAVRSIVGDTPVVADLFAGLGTFALALPGRVYAAEAGREAIMALKAAAGRSQRAVFTEHRDLYRRPLTPAELDRFGAIVIDPPRAGAKEQAQALAASRAPRLAYVSCNPSSFARDVKVMVDGGWRIDWIQPVGQFRWSTHVELAASLSRAS</sequence>
<feature type="binding site" evidence="4">
    <location>
        <position position="233"/>
    </location>
    <ligand>
        <name>S-adenosyl-L-methionine</name>
        <dbReference type="ChEBI" id="CHEBI:59789"/>
    </ligand>
</feature>
<dbReference type="Pfam" id="PF05958">
    <property type="entry name" value="tRNA_U5-meth_tr"/>
    <property type="match status" value="1"/>
</dbReference>
<dbReference type="RefSeq" id="WP_088367798.1">
    <property type="nucleotide sequence ID" value="NZ_NBBI01000004.1"/>
</dbReference>
<proteinExistence type="inferred from homology"/>
<dbReference type="InterPro" id="IPR010280">
    <property type="entry name" value="U5_MeTrfase_fam"/>
</dbReference>
<organism evidence="6 7">
    <name type="scientific">Sphingomonas dokdonensis</name>
    <dbReference type="NCBI Taxonomy" id="344880"/>
    <lineage>
        <taxon>Bacteria</taxon>
        <taxon>Pseudomonadati</taxon>
        <taxon>Pseudomonadota</taxon>
        <taxon>Alphaproteobacteria</taxon>
        <taxon>Sphingomonadales</taxon>
        <taxon>Sphingomonadaceae</taxon>
        <taxon>Sphingomonas</taxon>
    </lineage>
</organism>
<keyword evidence="1 4" id="KW-0489">Methyltransferase</keyword>
<dbReference type="AlphaFoldDB" id="A0A245ZIF5"/>
<evidence type="ECO:0000256" key="3">
    <source>
        <dbReference type="ARBA" id="ARBA00022691"/>
    </source>
</evidence>
<dbReference type="PANTHER" id="PTHR11061">
    <property type="entry name" value="RNA M5U METHYLTRANSFERASE"/>
    <property type="match status" value="1"/>
</dbReference>
<reference evidence="6 7" key="1">
    <citation type="submission" date="2017-03" db="EMBL/GenBank/DDBJ databases">
        <title>Genome sequence of Sphingomonas dokdonensis DSM 21029.</title>
        <authorList>
            <person name="Poehlein A."/>
            <person name="Wuebbeler J.H."/>
            <person name="Steinbuechel A."/>
            <person name="Daniel R."/>
        </authorList>
    </citation>
    <scope>NUCLEOTIDE SEQUENCE [LARGE SCALE GENOMIC DNA]</scope>
    <source>
        <strain evidence="6 7">DSM 21029</strain>
    </source>
</reference>
<feature type="binding site" evidence="4">
    <location>
        <position position="278"/>
    </location>
    <ligand>
        <name>S-adenosyl-L-methionine</name>
        <dbReference type="ChEBI" id="CHEBI:59789"/>
    </ligand>
</feature>
<dbReference type="PANTHER" id="PTHR11061:SF49">
    <property type="entry name" value="23S RRNA (URACIL(1939)-C(5))-METHYLTRANSFERASE RLMD"/>
    <property type="match status" value="1"/>
</dbReference>
<dbReference type="OrthoDB" id="9804590at2"/>
<comment type="similarity">
    <text evidence="4">Belongs to the class I-like SAM-binding methyltransferase superfamily. RNA M5U methyltransferase family.</text>
</comment>
<feature type="binding site" evidence="4">
    <location>
        <position position="324"/>
    </location>
    <ligand>
        <name>S-adenosyl-L-methionine</name>
        <dbReference type="ChEBI" id="CHEBI:59789"/>
    </ligand>
</feature>
<dbReference type="InterPro" id="IPR030390">
    <property type="entry name" value="MeTrfase_TrmA_AS"/>
</dbReference>
<accession>A0A245ZIF5</accession>
<dbReference type="SUPFAM" id="SSF53335">
    <property type="entry name" value="S-adenosyl-L-methionine-dependent methyltransferases"/>
    <property type="match status" value="1"/>
</dbReference>
<dbReference type="Proteomes" id="UP000197290">
    <property type="component" value="Unassembled WGS sequence"/>
</dbReference>
<name>A0A245ZIF5_9SPHN</name>
<gene>
    <name evidence="6" type="primary">rlmD</name>
    <name evidence="6" type="ORF">SPDO_25050</name>
</gene>
<dbReference type="EC" id="2.1.1.190" evidence="6"/>
<feature type="active site" evidence="5">
    <location>
        <position position="350"/>
    </location>
</feature>
<keyword evidence="2 4" id="KW-0808">Transferase</keyword>
<evidence type="ECO:0000313" key="6">
    <source>
        <dbReference type="EMBL" id="OWK29515.1"/>
    </source>
</evidence>
<dbReference type="GO" id="GO:0070041">
    <property type="term" value="F:rRNA (uridine-C5-)-methyltransferase activity"/>
    <property type="evidence" value="ECO:0007669"/>
    <property type="project" value="TreeGrafter"/>
</dbReference>
<evidence type="ECO:0000313" key="7">
    <source>
        <dbReference type="Proteomes" id="UP000197290"/>
    </source>
</evidence>
<evidence type="ECO:0000256" key="1">
    <source>
        <dbReference type="ARBA" id="ARBA00022603"/>
    </source>
</evidence>
<evidence type="ECO:0000256" key="5">
    <source>
        <dbReference type="PROSITE-ProRule" id="PRU10015"/>
    </source>
</evidence>
<comment type="caution">
    <text evidence="6">The sequence shown here is derived from an EMBL/GenBank/DDBJ whole genome shotgun (WGS) entry which is preliminary data.</text>
</comment>
<feature type="active site" description="Nucleophile" evidence="4">
    <location>
        <position position="350"/>
    </location>
</feature>
<dbReference type="Gene3D" id="2.40.50.1070">
    <property type="match status" value="1"/>
</dbReference>
<dbReference type="PROSITE" id="PS01230">
    <property type="entry name" value="TRMA_1"/>
    <property type="match status" value="1"/>
</dbReference>
<dbReference type="PROSITE" id="PS51687">
    <property type="entry name" value="SAM_MT_RNA_M5U"/>
    <property type="match status" value="1"/>
</dbReference>
<dbReference type="InterPro" id="IPR029063">
    <property type="entry name" value="SAM-dependent_MTases_sf"/>
</dbReference>
<evidence type="ECO:0000256" key="2">
    <source>
        <dbReference type="ARBA" id="ARBA00022679"/>
    </source>
</evidence>
<keyword evidence="3 4" id="KW-0949">S-adenosyl-L-methionine</keyword>
<keyword evidence="7" id="KW-1185">Reference proteome</keyword>
<dbReference type="EMBL" id="NBBI01000004">
    <property type="protein sequence ID" value="OWK29515.1"/>
    <property type="molecule type" value="Genomic_DNA"/>
</dbReference>
<feature type="binding site" evidence="4">
    <location>
        <position position="260"/>
    </location>
    <ligand>
        <name>S-adenosyl-L-methionine</name>
        <dbReference type="ChEBI" id="CHEBI:59789"/>
    </ligand>
</feature>
<dbReference type="GO" id="GO:0070475">
    <property type="term" value="P:rRNA base methylation"/>
    <property type="evidence" value="ECO:0007669"/>
    <property type="project" value="TreeGrafter"/>
</dbReference>
<dbReference type="Gene3D" id="3.40.50.150">
    <property type="entry name" value="Vaccinia Virus protein VP39"/>
    <property type="match status" value="1"/>
</dbReference>
<evidence type="ECO:0000256" key="4">
    <source>
        <dbReference type="PROSITE-ProRule" id="PRU01024"/>
    </source>
</evidence>